<dbReference type="InterPro" id="IPR051694">
    <property type="entry name" value="Immunoregulatory_rcpt-like"/>
</dbReference>
<evidence type="ECO:0000256" key="3">
    <source>
        <dbReference type="ARBA" id="ARBA00022989"/>
    </source>
</evidence>
<evidence type="ECO:0000256" key="4">
    <source>
        <dbReference type="ARBA" id="ARBA00023136"/>
    </source>
</evidence>
<dbReference type="EMBL" id="LFJN01000016">
    <property type="protein sequence ID" value="KPI38930.1"/>
    <property type="molecule type" value="Genomic_DNA"/>
</dbReference>
<proteinExistence type="predicted"/>
<comment type="subcellular location">
    <subcellularLocation>
        <location evidence="1">Membrane</location>
        <topology evidence="1">Single-pass membrane protein</topology>
    </subcellularLocation>
</comment>
<keyword evidence="3 6" id="KW-1133">Transmembrane helix</keyword>
<sequence length="248" mass="26702">MQRLAIVKGKLALVCLALFAASARAQIVLQYFPDLVSVGETYELKWTAEGNYSYNIWLIQDESLYDDNDYDWSKVNGLAAGLVYQHTLSPTFSWTVPSNLSVNDTYALWLNAGEIPFHGGTLSTETSWFGVTTEKIPSSSASASPSPTATQGSSQTSSADTEEKSSNHHSGLSGGAIAGIVIGVVLALAFVVGGLLLFRRRRSRSKEGDGEAEARARRLAPVMQEGYPEGYELSKRMSKAAVSVTHTG</sequence>
<organism evidence="8 9">
    <name type="scientific">Cyphellophora attinorum</name>
    <dbReference type="NCBI Taxonomy" id="1664694"/>
    <lineage>
        <taxon>Eukaryota</taxon>
        <taxon>Fungi</taxon>
        <taxon>Dikarya</taxon>
        <taxon>Ascomycota</taxon>
        <taxon>Pezizomycotina</taxon>
        <taxon>Eurotiomycetes</taxon>
        <taxon>Chaetothyriomycetidae</taxon>
        <taxon>Chaetothyriales</taxon>
        <taxon>Cyphellophoraceae</taxon>
        <taxon>Cyphellophora</taxon>
    </lineage>
</organism>
<keyword evidence="7" id="KW-0732">Signal</keyword>
<name>A0A0N1P0D3_9EURO</name>
<dbReference type="Pfam" id="PF05808">
    <property type="entry name" value="Podoplanin"/>
    <property type="match status" value="1"/>
</dbReference>
<reference evidence="8 9" key="1">
    <citation type="submission" date="2015-06" db="EMBL/GenBank/DDBJ databases">
        <title>Draft genome of the ant-associated black yeast Phialophora attae CBS 131958.</title>
        <authorList>
            <person name="Moreno L.F."/>
            <person name="Stielow B.J."/>
            <person name="de Hoog S."/>
            <person name="Vicente V.A."/>
            <person name="Weiss V.A."/>
            <person name="de Vries M."/>
            <person name="Cruz L.M."/>
            <person name="Souza E.M."/>
        </authorList>
    </citation>
    <scope>NUCLEOTIDE SEQUENCE [LARGE SCALE GENOMIC DNA]</scope>
    <source>
        <strain evidence="8 9">CBS 131958</strain>
    </source>
</reference>
<feature type="chain" id="PRO_5005879489" description="Mid2 domain-containing protein" evidence="7">
    <location>
        <begin position="26"/>
        <end position="248"/>
    </location>
</feature>
<feature type="signal peptide" evidence="7">
    <location>
        <begin position="1"/>
        <end position="25"/>
    </location>
</feature>
<evidence type="ECO:0000256" key="5">
    <source>
        <dbReference type="SAM" id="MobiDB-lite"/>
    </source>
</evidence>
<accession>A0A0N1P0D3</accession>
<keyword evidence="2 6" id="KW-0812">Transmembrane</keyword>
<comment type="caution">
    <text evidence="8">The sequence shown here is derived from an EMBL/GenBank/DDBJ whole genome shotgun (WGS) entry which is preliminary data.</text>
</comment>
<evidence type="ECO:0008006" key="10">
    <source>
        <dbReference type="Google" id="ProtNLM"/>
    </source>
</evidence>
<dbReference type="GeneID" id="28736705"/>
<protein>
    <recommendedName>
        <fullName evidence="10">Mid2 domain-containing protein</fullName>
    </recommendedName>
</protein>
<gene>
    <name evidence="8" type="ORF">AB675_4670</name>
</gene>
<evidence type="ECO:0000256" key="6">
    <source>
        <dbReference type="SAM" id="Phobius"/>
    </source>
</evidence>
<dbReference type="PANTHER" id="PTHR15549:SF26">
    <property type="entry name" value="AXIAL BUDDING PATTERN PROTEIN 2-RELATED"/>
    <property type="match status" value="1"/>
</dbReference>
<dbReference type="RefSeq" id="XP_017998893.1">
    <property type="nucleotide sequence ID" value="XM_018144825.1"/>
</dbReference>
<feature type="compositionally biased region" description="Low complexity" evidence="5">
    <location>
        <begin position="138"/>
        <end position="159"/>
    </location>
</feature>
<evidence type="ECO:0000313" key="8">
    <source>
        <dbReference type="EMBL" id="KPI38930.1"/>
    </source>
</evidence>
<dbReference type="GO" id="GO:0071944">
    <property type="term" value="C:cell periphery"/>
    <property type="evidence" value="ECO:0007669"/>
    <property type="project" value="UniProtKB-ARBA"/>
</dbReference>
<evidence type="ECO:0000256" key="7">
    <source>
        <dbReference type="SAM" id="SignalP"/>
    </source>
</evidence>
<dbReference type="PANTHER" id="PTHR15549">
    <property type="entry name" value="PAIRED IMMUNOGLOBULIN-LIKE TYPE 2 RECEPTOR"/>
    <property type="match status" value="1"/>
</dbReference>
<dbReference type="OrthoDB" id="2278235at2759"/>
<dbReference type="AlphaFoldDB" id="A0A0N1P0D3"/>
<feature type="region of interest" description="Disordered" evidence="5">
    <location>
        <begin position="138"/>
        <end position="170"/>
    </location>
</feature>
<dbReference type="GO" id="GO:0016020">
    <property type="term" value="C:membrane"/>
    <property type="evidence" value="ECO:0007669"/>
    <property type="project" value="UniProtKB-SubCell"/>
</dbReference>
<evidence type="ECO:0000313" key="9">
    <source>
        <dbReference type="Proteomes" id="UP000038010"/>
    </source>
</evidence>
<feature type="transmembrane region" description="Helical" evidence="6">
    <location>
        <begin position="176"/>
        <end position="198"/>
    </location>
</feature>
<keyword evidence="9" id="KW-1185">Reference proteome</keyword>
<keyword evidence="4 6" id="KW-0472">Membrane</keyword>
<dbReference type="Proteomes" id="UP000038010">
    <property type="component" value="Unassembled WGS sequence"/>
</dbReference>
<dbReference type="VEuPathDB" id="FungiDB:AB675_4670"/>
<evidence type="ECO:0000256" key="1">
    <source>
        <dbReference type="ARBA" id="ARBA00004167"/>
    </source>
</evidence>
<evidence type="ECO:0000256" key="2">
    <source>
        <dbReference type="ARBA" id="ARBA00022692"/>
    </source>
</evidence>